<dbReference type="STRING" id="1460663.A0A177CU29"/>
<protein>
    <recommendedName>
        <fullName evidence="3">Fungal N-terminal domain-containing protein</fullName>
    </recommendedName>
</protein>
<evidence type="ECO:0008006" key="3">
    <source>
        <dbReference type="Google" id="ProtNLM"/>
    </source>
</evidence>
<evidence type="ECO:0000313" key="2">
    <source>
        <dbReference type="Proteomes" id="UP000077069"/>
    </source>
</evidence>
<dbReference type="EMBL" id="KV441549">
    <property type="protein sequence ID" value="OAG10518.1"/>
    <property type="molecule type" value="Genomic_DNA"/>
</dbReference>
<dbReference type="AlphaFoldDB" id="A0A177CU29"/>
<gene>
    <name evidence="1" type="ORF">CC84DRAFT_1213833</name>
</gene>
<accession>A0A177CU29</accession>
<dbReference type="InParanoid" id="A0A177CU29"/>
<evidence type="ECO:0000313" key="1">
    <source>
        <dbReference type="EMBL" id="OAG10518.1"/>
    </source>
</evidence>
<sequence length="150" mass="16306">MADPLSVVASSFAVVGVADVVLRACLKCHKLLADIEDAPASIEGLKTSLRNNTSLVEALKKHVQDIEATASPEDRAELGPAVEQFGIAVKSLRRETDKLLVRCLKYSKMKKTWANVRHVLAEKDIRKTTEQVEHAKATLSVVSSLVEGCV</sequence>
<name>A0A177CU29_9PLEO</name>
<dbReference type="RefSeq" id="XP_018040883.1">
    <property type="nucleotide sequence ID" value="XM_018182572.1"/>
</dbReference>
<reference evidence="1 2" key="1">
    <citation type="submission" date="2016-05" db="EMBL/GenBank/DDBJ databases">
        <title>Comparative analysis of secretome profiles of manganese(II)-oxidizing ascomycete fungi.</title>
        <authorList>
            <consortium name="DOE Joint Genome Institute"/>
            <person name="Zeiner C.A."/>
            <person name="Purvine S.O."/>
            <person name="Zink E.M."/>
            <person name="Wu S."/>
            <person name="Pasa-Tolic L."/>
            <person name="Chaput D.L."/>
            <person name="Haridas S."/>
            <person name="Grigoriev I.V."/>
            <person name="Santelli C.M."/>
            <person name="Hansel C.M."/>
        </authorList>
    </citation>
    <scope>NUCLEOTIDE SEQUENCE [LARGE SCALE GENOMIC DNA]</scope>
    <source>
        <strain evidence="1 2">AP3s5-JAC2a</strain>
    </source>
</reference>
<proteinExistence type="predicted"/>
<organism evidence="1 2">
    <name type="scientific">Paraphaeosphaeria sporulosa</name>
    <dbReference type="NCBI Taxonomy" id="1460663"/>
    <lineage>
        <taxon>Eukaryota</taxon>
        <taxon>Fungi</taxon>
        <taxon>Dikarya</taxon>
        <taxon>Ascomycota</taxon>
        <taxon>Pezizomycotina</taxon>
        <taxon>Dothideomycetes</taxon>
        <taxon>Pleosporomycetidae</taxon>
        <taxon>Pleosporales</taxon>
        <taxon>Massarineae</taxon>
        <taxon>Didymosphaeriaceae</taxon>
        <taxon>Paraphaeosphaeria</taxon>
    </lineage>
</organism>
<dbReference type="GeneID" id="28766058"/>
<dbReference type="Proteomes" id="UP000077069">
    <property type="component" value="Unassembled WGS sequence"/>
</dbReference>
<keyword evidence="2" id="KW-1185">Reference proteome</keyword>